<evidence type="ECO:0000313" key="7">
    <source>
        <dbReference type="Proteomes" id="UP001396646"/>
    </source>
</evidence>
<keyword evidence="1" id="KW-0732">Signal</keyword>
<keyword evidence="3" id="KW-0472">Membrane</keyword>
<feature type="domain" description="PGF-CTERM archaeal protein-sorting signal" evidence="5">
    <location>
        <begin position="683"/>
        <end position="704"/>
    </location>
</feature>
<dbReference type="Pfam" id="PF07752">
    <property type="entry name" value="S-layer"/>
    <property type="match status" value="2"/>
</dbReference>
<evidence type="ECO:0000256" key="3">
    <source>
        <dbReference type="SAM" id="Phobius"/>
    </source>
</evidence>
<gene>
    <name evidence="6" type="ORF">WOA13_05420</name>
</gene>
<protein>
    <submittedName>
        <fullName evidence="6">S-layer protein domain-containing protein</fullName>
    </submittedName>
</protein>
<sequence length="704" mass="78033">MNIINTKRSKKNISFWISTLLIFALLLPTIGHAGAVDLRGEIFEAGADELSWDATNWNFMFADPNDYTSWTERLYYEDSEDGSNGPLGVGNHTIDAGELIYSAKPYDVLFGLTLNEGIVVGETGMYSGFPFQQGYYVAVNSDATTIAPVLFEYYWPEDVTTLAVGETFDLGAGYSIVCNQIDVEGNKVWLSLFKDGDELESEIIDTRTENGSLFVARDDFGGQEDAIYFTTYVDALFQGTSDSFVKLQYTWLIDKDDVRTITTEETFGVFECTKAEADEIVFENSNAISLKMDGVTYLTDDMYLYTSVDNGYAGPTGGFNIFPAITMSSPGFYEMRGEIFEAGADELSWDATNWNFMFADPNDYTSWTERLYYEDSEDGSNGPLGVGNHTIDAGELIYSAKPYDVLFGLTLNEGIVVGETGMYSGFPFQQGYYVAVNSDATTIAPVLFEYYWPEDVTTLAVGETFDLGAGYSIVCNQIDVEGNKVWLSLFKDGDELESEIIDTRTDNGSLFVARDDFGGQENAIYFTTYVDALFQGTSDSFVKLQYTWLIDKDDVRTITTEETFGVFECTKAEADEIVFENSNAISLKMDGATYLTDDMYLYTSVDNGYAGPTGGFNIYPALGVSIETEDTEFIEEEVTTYEELDNSTASMNETSEDVIEIDESDSHEDSNSSTMASTTEDAPGFGIVLSILGLCMAIGYSRRR</sequence>
<evidence type="ECO:0000259" key="4">
    <source>
        <dbReference type="Pfam" id="PF07752"/>
    </source>
</evidence>
<dbReference type="Proteomes" id="UP001396646">
    <property type="component" value="Unassembled WGS sequence"/>
</dbReference>
<feature type="region of interest" description="Disordered" evidence="2">
    <location>
        <begin position="660"/>
        <end position="679"/>
    </location>
</feature>
<dbReference type="InterPro" id="IPR026371">
    <property type="entry name" value="PGF_CTERM"/>
</dbReference>
<feature type="transmembrane region" description="Helical" evidence="3">
    <location>
        <begin position="682"/>
        <end position="700"/>
    </location>
</feature>
<evidence type="ECO:0000256" key="2">
    <source>
        <dbReference type="SAM" id="MobiDB-lite"/>
    </source>
</evidence>
<keyword evidence="3" id="KW-0812">Transmembrane</keyword>
<dbReference type="EMBL" id="JBCAUS010000003">
    <property type="protein sequence ID" value="MEL4305266.1"/>
    <property type="molecule type" value="Genomic_DNA"/>
</dbReference>
<dbReference type="NCBIfam" id="TIGR01567">
    <property type="entry name" value="S_layer_rel_Mac"/>
    <property type="match status" value="2"/>
</dbReference>
<comment type="caution">
    <text evidence="6">The sequence shown here is derived from an EMBL/GenBank/DDBJ whole genome shotgun (WGS) entry which is preliminary data.</text>
</comment>
<evidence type="ECO:0000259" key="5">
    <source>
        <dbReference type="Pfam" id="PF18204"/>
    </source>
</evidence>
<organism evidence="6 7">
    <name type="scientific">Methanococcoides cohabitans</name>
    <dbReference type="NCBI Taxonomy" id="3136559"/>
    <lineage>
        <taxon>Archaea</taxon>
        <taxon>Methanobacteriati</taxon>
        <taxon>Methanobacteriota</taxon>
        <taxon>Stenosarchaea group</taxon>
        <taxon>Methanomicrobia</taxon>
        <taxon>Methanosarcinales</taxon>
        <taxon>Methanosarcinaceae</taxon>
        <taxon>Methanococcoides</taxon>
    </lineage>
</organism>
<reference evidence="6 7" key="1">
    <citation type="submission" date="2024-04" db="EMBL/GenBank/DDBJ databases">
        <title>Methanococcoides sp. LMO-2.</title>
        <authorList>
            <person name="Liang L."/>
        </authorList>
    </citation>
    <scope>NUCLEOTIDE SEQUENCE [LARGE SCALE GENOMIC DNA]</scope>
    <source>
        <strain evidence="6 7">LMO-2</strain>
    </source>
</reference>
<dbReference type="Pfam" id="PF18204">
    <property type="entry name" value="PGF-CTERM"/>
    <property type="match status" value="1"/>
</dbReference>
<dbReference type="Gene3D" id="2.60.40.4190">
    <property type="match status" value="2"/>
</dbReference>
<evidence type="ECO:0000256" key="1">
    <source>
        <dbReference type="ARBA" id="ARBA00022729"/>
    </source>
</evidence>
<dbReference type="InterPro" id="IPR006457">
    <property type="entry name" value="S_layer-rel_Mac"/>
</dbReference>
<name>A0ABU9KSA7_9EURY</name>
<keyword evidence="3" id="KW-1133">Transmembrane helix</keyword>
<feature type="domain" description="S-layer family duplication" evidence="4">
    <location>
        <begin position="344"/>
        <end position="603"/>
    </location>
</feature>
<evidence type="ECO:0000313" key="6">
    <source>
        <dbReference type="EMBL" id="MEL4305266.1"/>
    </source>
</evidence>
<dbReference type="RefSeq" id="WP_342126939.1">
    <property type="nucleotide sequence ID" value="NZ_JBCAUS010000003.1"/>
</dbReference>
<proteinExistence type="predicted"/>
<dbReference type="Gene3D" id="2.60.98.40">
    <property type="match status" value="2"/>
</dbReference>
<accession>A0ABU9KSA7</accession>
<keyword evidence="7" id="KW-1185">Reference proteome</keyword>
<feature type="domain" description="S-layer family duplication" evidence="4">
    <location>
        <begin position="47"/>
        <end position="306"/>
    </location>
</feature>